<proteinExistence type="predicted"/>
<name>A0A397XL33_BRACM</name>
<sequence length="69" mass="7832">MTTFSKAFSLGEAKGCMTTYAVQDSICGYLYGDYICRELGYICLYNNKPICLRVKEKSVTLGHLFTMNR</sequence>
<protein>
    <submittedName>
        <fullName evidence="1">Uncharacterized protein</fullName>
    </submittedName>
</protein>
<organism evidence="1 2">
    <name type="scientific">Brassica campestris</name>
    <name type="common">Field mustard</name>
    <dbReference type="NCBI Taxonomy" id="3711"/>
    <lineage>
        <taxon>Eukaryota</taxon>
        <taxon>Viridiplantae</taxon>
        <taxon>Streptophyta</taxon>
        <taxon>Embryophyta</taxon>
        <taxon>Tracheophyta</taxon>
        <taxon>Spermatophyta</taxon>
        <taxon>Magnoliopsida</taxon>
        <taxon>eudicotyledons</taxon>
        <taxon>Gunneridae</taxon>
        <taxon>Pentapetalae</taxon>
        <taxon>rosids</taxon>
        <taxon>malvids</taxon>
        <taxon>Brassicales</taxon>
        <taxon>Brassicaceae</taxon>
        <taxon>Brassiceae</taxon>
        <taxon>Brassica</taxon>
    </lineage>
</organism>
<dbReference type="AlphaFoldDB" id="A0A397XL33"/>
<evidence type="ECO:0000313" key="1">
    <source>
        <dbReference type="EMBL" id="RID41722.1"/>
    </source>
</evidence>
<dbReference type="Proteomes" id="UP000264353">
    <property type="component" value="Chromosome A10"/>
</dbReference>
<dbReference type="EMBL" id="CM010637">
    <property type="protein sequence ID" value="RID41722.1"/>
    <property type="molecule type" value="Genomic_DNA"/>
</dbReference>
<accession>A0A397XL33</accession>
<gene>
    <name evidence="1" type="ORF">BRARA_J01657</name>
</gene>
<evidence type="ECO:0000313" key="2">
    <source>
        <dbReference type="Proteomes" id="UP000264353"/>
    </source>
</evidence>
<reference evidence="1 2" key="1">
    <citation type="submission" date="2018-06" db="EMBL/GenBank/DDBJ databases">
        <title>WGS assembly of Brassica rapa FPsc.</title>
        <authorList>
            <person name="Bowman J."/>
            <person name="Kohchi T."/>
            <person name="Yamato K."/>
            <person name="Jenkins J."/>
            <person name="Shu S."/>
            <person name="Ishizaki K."/>
            <person name="Yamaoka S."/>
            <person name="Nishihama R."/>
            <person name="Nakamura Y."/>
            <person name="Berger F."/>
            <person name="Adam C."/>
            <person name="Aki S."/>
            <person name="Althoff F."/>
            <person name="Araki T."/>
            <person name="Arteaga-Vazquez M."/>
            <person name="Balasubrmanian S."/>
            <person name="Bauer D."/>
            <person name="Boehm C."/>
            <person name="Briginshaw L."/>
            <person name="Caballero-Perez J."/>
            <person name="Catarino B."/>
            <person name="Chen F."/>
            <person name="Chiyoda S."/>
            <person name="Chovatia M."/>
            <person name="Davies K."/>
            <person name="Delmans M."/>
            <person name="Demura T."/>
            <person name="Dierschke T."/>
            <person name="Dolan L."/>
            <person name="Dorantes-Acosta A."/>
            <person name="Eklund D."/>
            <person name="Florent S."/>
            <person name="Flores-Sandoval E."/>
            <person name="Fujiyama A."/>
            <person name="Fukuzawa H."/>
            <person name="Galik B."/>
            <person name="Grimanelli D."/>
            <person name="Grimwood J."/>
            <person name="Grossniklaus U."/>
            <person name="Hamada T."/>
            <person name="Haseloff J."/>
            <person name="Hetherington A."/>
            <person name="Higo A."/>
            <person name="Hirakawa Y."/>
            <person name="Hundley H."/>
            <person name="Ikeda Y."/>
            <person name="Inoue K."/>
            <person name="Inoue S."/>
            <person name="Ishida S."/>
            <person name="Jia Q."/>
            <person name="Kakita M."/>
            <person name="Kanazawa T."/>
            <person name="Kawai Y."/>
            <person name="Kawashima T."/>
            <person name="Kennedy M."/>
            <person name="Kinose K."/>
            <person name="Kinoshita T."/>
            <person name="Kohara Y."/>
            <person name="Koide E."/>
            <person name="Komatsu K."/>
            <person name="Kopischke S."/>
            <person name="Kubo M."/>
            <person name="Kyozuka J."/>
            <person name="Lagercrantz U."/>
            <person name="Lin S."/>
            <person name="Lindquist E."/>
            <person name="Lipzen A."/>
            <person name="Lu C."/>
            <person name="Luna E."/>
            <person name="Martienssen R."/>
            <person name="Minamino N."/>
            <person name="Mizutani M."/>
            <person name="Mizutani M."/>
            <person name="Mochizuki N."/>
            <person name="Monte I."/>
            <person name="Mosher R."/>
            <person name="Nagasaki H."/>
            <person name="Nakagami H."/>
            <person name="Naramoto S."/>
            <person name="Nishitani K."/>
            <person name="Ohtani M."/>
            <person name="Okamoto T."/>
            <person name="Okumura M."/>
            <person name="Phillips J."/>
            <person name="Pollak B."/>
            <person name="Reinders A."/>
            <person name="Roevekamp M."/>
            <person name="Sano R."/>
            <person name="Sawa S."/>
            <person name="Schmid M."/>
            <person name="Shirakawa M."/>
            <person name="Solano R."/>
            <person name="Spunde A."/>
            <person name="Suetsugu N."/>
            <person name="Sugano S."/>
            <person name="Sugiyama A."/>
            <person name="Sun R."/>
            <person name="Suzuki Y."/>
            <person name="Takenaka M."/>
            <person name="Takezawa D."/>
            <person name="Tomogane H."/>
            <person name="Tsuzuki M."/>
            <person name="Ueda T."/>
            <person name="Umeda M."/>
            <person name="Ward J."/>
            <person name="Watanabe Y."/>
            <person name="Yazaki K."/>
            <person name="Yokoyama R."/>
            <person name="Yoshitake Y."/>
            <person name="Yotsui I."/>
            <person name="Zachgo S."/>
            <person name="Schmutz J."/>
        </authorList>
    </citation>
    <scope>NUCLEOTIDE SEQUENCE [LARGE SCALE GENOMIC DNA]</scope>
    <source>
        <strain evidence="2">cv. B-3</strain>
    </source>
</reference>